<evidence type="ECO:0000313" key="1">
    <source>
        <dbReference type="EMBL" id="KAA8903305.1"/>
    </source>
</evidence>
<proteinExistence type="predicted"/>
<gene>
    <name evidence="1" type="ORF">DIURU_002467</name>
</gene>
<evidence type="ECO:0000313" key="2">
    <source>
        <dbReference type="Proteomes" id="UP000449547"/>
    </source>
</evidence>
<dbReference type="Gene3D" id="3.40.50.300">
    <property type="entry name" value="P-loop containing nucleotide triphosphate hydrolases"/>
    <property type="match status" value="1"/>
</dbReference>
<dbReference type="EMBL" id="SWFT01000069">
    <property type="protein sequence ID" value="KAA8903305.1"/>
    <property type="molecule type" value="Genomic_DNA"/>
</dbReference>
<dbReference type="AlphaFoldDB" id="A0A642UQ79"/>
<dbReference type="VEuPathDB" id="FungiDB:DIURU_002467"/>
<dbReference type="GeneID" id="54781118"/>
<dbReference type="Proteomes" id="UP000449547">
    <property type="component" value="Unassembled WGS sequence"/>
</dbReference>
<dbReference type="RefSeq" id="XP_034012719.1">
    <property type="nucleotide sequence ID" value="XM_034155121.1"/>
</dbReference>
<dbReference type="SUPFAM" id="SSF52540">
    <property type="entry name" value="P-loop containing nucleoside triphosphate hydrolases"/>
    <property type="match status" value="1"/>
</dbReference>
<sequence length="496" mass="52788">MASAPARLIVTGGTNVGKTAALASQVASYLRHGYRPDQVVVLGFSTPTVASLAHHLRPVAPEVRVATLHQYCALQVPEARLADDTSWGQIMAVIAQETKQSKSAVEDGLTTSEIGSILRHAGFLRYGDYVTEALARTWPQAPAVVIDDYQDIPEAYHAVVDRLLAQSETSAIAYNPEYSAYSFLPGQRAPVTPSGVEVRALAPAVKASPMPMVQTISRRDASASVPNPSSSLGRSVISGAVGAIGSAVTAICREVYDHHTQLSNISIVARTNAEVASVCAQLKGYGIDAAASRFTWTASPLHMVPALLNLTRRFNPVDFTVVAGCLDQRRMRSRRLYRLLTTLTEFPQSAPPGYTSAGLAPVGAALVALSEAVSRAPPPSDDPRMLADYLVELIQGVPGLIRYVNDCSYNSEALRSAVDELSAHWQASWQHPYGGGVAWWLGSGHDITRPAVPGRVEVATAHSARALPVVVAMPNISGPLLHHASRGADRVYVAAA</sequence>
<accession>A0A642UQ79</accession>
<comment type="caution">
    <text evidence="1">The sequence shown here is derived from an EMBL/GenBank/DDBJ whole genome shotgun (WGS) entry which is preliminary data.</text>
</comment>
<name>A0A642UQ79_DIURU</name>
<keyword evidence="2" id="KW-1185">Reference proteome</keyword>
<organism evidence="1 2">
    <name type="scientific">Diutina rugosa</name>
    <name type="common">Yeast</name>
    <name type="synonym">Candida rugosa</name>
    <dbReference type="NCBI Taxonomy" id="5481"/>
    <lineage>
        <taxon>Eukaryota</taxon>
        <taxon>Fungi</taxon>
        <taxon>Dikarya</taxon>
        <taxon>Ascomycota</taxon>
        <taxon>Saccharomycotina</taxon>
        <taxon>Pichiomycetes</taxon>
        <taxon>Debaryomycetaceae</taxon>
        <taxon>Diutina</taxon>
    </lineage>
</organism>
<reference evidence="1 2" key="1">
    <citation type="submission" date="2019-07" db="EMBL/GenBank/DDBJ databases">
        <title>Genome assembly of two rare yeast pathogens: Diutina rugosa and Trichomonascus ciferrii.</title>
        <authorList>
            <person name="Mixao V."/>
            <person name="Saus E."/>
            <person name="Hansen A."/>
            <person name="Lass-Flor C."/>
            <person name="Gabaldon T."/>
        </authorList>
    </citation>
    <scope>NUCLEOTIDE SEQUENCE [LARGE SCALE GENOMIC DNA]</scope>
    <source>
        <strain evidence="1 2">CBS 613</strain>
    </source>
</reference>
<protein>
    <submittedName>
        <fullName evidence="1">Uncharacterized protein</fullName>
    </submittedName>
</protein>
<dbReference type="InterPro" id="IPR027417">
    <property type="entry name" value="P-loop_NTPase"/>
</dbReference>